<gene>
    <name evidence="10" type="ORF">CHS0354_020207</name>
</gene>
<dbReference type="Pfam" id="PF01135">
    <property type="entry name" value="PCMT"/>
    <property type="match status" value="1"/>
</dbReference>
<comment type="caution">
    <text evidence="10">The sequence shown here is derived from an EMBL/GenBank/DDBJ whole genome shotgun (WGS) entry which is preliminary data.</text>
</comment>
<dbReference type="CDD" id="cd02440">
    <property type="entry name" value="AdoMet_MTases"/>
    <property type="match status" value="1"/>
</dbReference>
<evidence type="ECO:0000256" key="4">
    <source>
        <dbReference type="ARBA" id="ARBA00022603"/>
    </source>
</evidence>
<evidence type="ECO:0000256" key="5">
    <source>
        <dbReference type="ARBA" id="ARBA00022679"/>
    </source>
</evidence>
<evidence type="ECO:0000256" key="7">
    <source>
        <dbReference type="ARBA" id="ARBA00035815"/>
    </source>
</evidence>
<dbReference type="FunFam" id="3.40.50.150:FF:000027">
    <property type="entry name" value="Protein-L-isoaspartate O-methyltransferase"/>
    <property type="match status" value="1"/>
</dbReference>
<evidence type="ECO:0000256" key="2">
    <source>
        <dbReference type="ARBA" id="ARBA00005369"/>
    </source>
</evidence>
<evidence type="ECO:0000313" key="11">
    <source>
        <dbReference type="Proteomes" id="UP001195483"/>
    </source>
</evidence>
<keyword evidence="9" id="KW-0732">Signal</keyword>
<sequence length="268" mass="28958">MPWIQVSDRGFSGHCSSLRLVLLCGLLLRQCRFIMAWRSSGSNNANLVDNLQKNGILKTQRIIDAMKRVDRGNFCKFNPYADSPQSIGYAVTISAPHMHSHALELLKDQLVEGSRALDVGSGSGYLTACMALLVGPSGKAVGIDHIDELVKESIKNIRKDPDLGALLDSGQLVIVSGDGRQGYEPEGPYDAIHVGAAAPQLPQALIDQLKPGGRLIIPVGGQGENQMLQQIDKLPDGSVTKRNLMGVIYVPLTSKDKQLPSSRPNDEL</sequence>
<evidence type="ECO:0000256" key="1">
    <source>
        <dbReference type="ARBA" id="ARBA00004496"/>
    </source>
</evidence>
<feature type="signal peptide" evidence="9">
    <location>
        <begin position="1"/>
        <end position="36"/>
    </location>
</feature>
<dbReference type="GO" id="GO:0005737">
    <property type="term" value="C:cytoplasm"/>
    <property type="evidence" value="ECO:0007669"/>
    <property type="project" value="UniProtKB-SubCell"/>
</dbReference>
<accession>A0AAE0VXC2</accession>
<keyword evidence="4 8" id="KW-0489">Methyltransferase</keyword>
<reference evidence="10" key="3">
    <citation type="submission" date="2023-05" db="EMBL/GenBank/DDBJ databases">
        <authorList>
            <person name="Smith C.H."/>
        </authorList>
    </citation>
    <scope>NUCLEOTIDE SEQUENCE</scope>
    <source>
        <strain evidence="10">CHS0354</strain>
        <tissue evidence="10">Mantle</tissue>
    </source>
</reference>
<comment type="subcellular location">
    <subcellularLocation>
        <location evidence="1">Cytoplasm</location>
    </subcellularLocation>
</comment>
<dbReference type="EMBL" id="JAEAOA010001231">
    <property type="protein sequence ID" value="KAK3593444.1"/>
    <property type="molecule type" value="Genomic_DNA"/>
</dbReference>
<name>A0AAE0VXC2_9BIVA</name>
<evidence type="ECO:0000256" key="6">
    <source>
        <dbReference type="ARBA" id="ARBA00022691"/>
    </source>
</evidence>
<keyword evidence="5 8" id="KW-0808">Transferase</keyword>
<protein>
    <recommendedName>
        <fullName evidence="8">Protein-L-isoaspartate O-methyltransferase</fullName>
        <ecNumber evidence="8">2.1.1.77</ecNumber>
    </recommendedName>
</protein>
<evidence type="ECO:0000256" key="9">
    <source>
        <dbReference type="SAM" id="SignalP"/>
    </source>
</evidence>
<comment type="similarity">
    <text evidence="2 8">Belongs to the methyltransferase superfamily. L-isoaspartyl/D-aspartyl protein methyltransferase family.</text>
</comment>
<dbReference type="InterPro" id="IPR029063">
    <property type="entry name" value="SAM-dependent_MTases_sf"/>
</dbReference>
<dbReference type="SUPFAM" id="SSF53335">
    <property type="entry name" value="S-adenosyl-L-methionine-dependent methyltransferases"/>
    <property type="match status" value="1"/>
</dbReference>
<reference evidence="10" key="2">
    <citation type="journal article" date="2021" name="Genome Biol. Evol.">
        <title>Developing a high-quality reference genome for a parasitic bivalve with doubly uniparental inheritance (Bivalvia: Unionida).</title>
        <authorList>
            <person name="Smith C.H."/>
        </authorList>
    </citation>
    <scope>NUCLEOTIDE SEQUENCE</scope>
    <source>
        <strain evidence="10">CHS0354</strain>
        <tissue evidence="10">Mantle</tissue>
    </source>
</reference>
<keyword evidence="3" id="KW-0963">Cytoplasm</keyword>
<evidence type="ECO:0000313" key="10">
    <source>
        <dbReference type="EMBL" id="KAK3593444.1"/>
    </source>
</evidence>
<dbReference type="Proteomes" id="UP001195483">
    <property type="component" value="Unassembled WGS sequence"/>
</dbReference>
<dbReference type="NCBIfam" id="TIGR00080">
    <property type="entry name" value="pimt"/>
    <property type="match status" value="1"/>
</dbReference>
<evidence type="ECO:0000256" key="3">
    <source>
        <dbReference type="ARBA" id="ARBA00022490"/>
    </source>
</evidence>
<dbReference type="Gene3D" id="3.40.50.150">
    <property type="entry name" value="Vaccinia Virus protein VP39"/>
    <property type="match status" value="1"/>
</dbReference>
<dbReference type="PROSITE" id="PS01279">
    <property type="entry name" value="PCMT"/>
    <property type="match status" value="1"/>
</dbReference>
<feature type="chain" id="PRO_5041910135" description="Protein-L-isoaspartate O-methyltransferase" evidence="9">
    <location>
        <begin position="37"/>
        <end position="268"/>
    </location>
</feature>
<reference evidence="10" key="1">
    <citation type="journal article" date="2021" name="Genome Biol. Evol.">
        <title>A High-Quality Reference Genome for a Parasitic Bivalve with Doubly Uniparental Inheritance (Bivalvia: Unionida).</title>
        <authorList>
            <person name="Smith C.H."/>
        </authorList>
    </citation>
    <scope>NUCLEOTIDE SEQUENCE</scope>
    <source>
        <strain evidence="10">CHS0354</strain>
    </source>
</reference>
<dbReference type="PANTHER" id="PTHR11579:SF0">
    <property type="entry name" value="PROTEIN-L-ISOASPARTATE(D-ASPARTATE) O-METHYLTRANSFERASE"/>
    <property type="match status" value="1"/>
</dbReference>
<evidence type="ECO:0000256" key="8">
    <source>
        <dbReference type="RuleBase" id="RU003802"/>
    </source>
</evidence>
<dbReference type="InterPro" id="IPR000682">
    <property type="entry name" value="PCMT"/>
</dbReference>
<dbReference type="PANTHER" id="PTHR11579">
    <property type="entry name" value="PROTEIN-L-ISOASPARTATE O-METHYLTRANSFERASE"/>
    <property type="match status" value="1"/>
</dbReference>
<dbReference type="AlphaFoldDB" id="A0AAE0VXC2"/>
<comment type="catalytic activity">
    <reaction evidence="7">
        <text>[protein]-L-isoaspartate + S-adenosyl-L-methionine = [protein]-L-isoaspartate alpha-methyl ester + S-adenosyl-L-homocysteine</text>
        <dbReference type="Rhea" id="RHEA:12705"/>
        <dbReference type="Rhea" id="RHEA-COMP:12143"/>
        <dbReference type="Rhea" id="RHEA-COMP:12144"/>
        <dbReference type="ChEBI" id="CHEBI:57856"/>
        <dbReference type="ChEBI" id="CHEBI:59789"/>
        <dbReference type="ChEBI" id="CHEBI:90596"/>
        <dbReference type="ChEBI" id="CHEBI:90598"/>
        <dbReference type="EC" id="2.1.1.77"/>
    </reaction>
    <physiologicalReaction direction="left-to-right" evidence="7">
        <dbReference type="Rhea" id="RHEA:12706"/>
    </physiologicalReaction>
</comment>
<dbReference type="GO" id="GO:0032259">
    <property type="term" value="P:methylation"/>
    <property type="evidence" value="ECO:0007669"/>
    <property type="project" value="UniProtKB-KW"/>
</dbReference>
<dbReference type="EC" id="2.1.1.77" evidence="8"/>
<proteinExistence type="inferred from homology"/>
<keyword evidence="11" id="KW-1185">Reference proteome</keyword>
<organism evidence="10 11">
    <name type="scientific">Potamilus streckersoni</name>
    <dbReference type="NCBI Taxonomy" id="2493646"/>
    <lineage>
        <taxon>Eukaryota</taxon>
        <taxon>Metazoa</taxon>
        <taxon>Spiralia</taxon>
        <taxon>Lophotrochozoa</taxon>
        <taxon>Mollusca</taxon>
        <taxon>Bivalvia</taxon>
        <taxon>Autobranchia</taxon>
        <taxon>Heteroconchia</taxon>
        <taxon>Palaeoheterodonta</taxon>
        <taxon>Unionida</taxon>
        <taxon>Unionoidea</taxon>
        <taxon>Unionidae</taxon>
        <taxon>Ambleminae</taxon>
        <taxon>Lampsilini</taxon>
        <taxon>Potamilus</taxon>
    </lineage>
</organism>
<dbReference type="GO" id="GO:0004719">
    <property type="term" value="F:protein-L-isoaspartate (D-aspartate) O-methyltransferase activity"/>
    <property type="evidence" value="ECO:0007669"/>
    <property type="project" value="UniProtKB-UniRule"/>
</dbReference>
<keyword evidence="6 8" id="KW-0949">S-adenosyl-L-methionine</keyword>